<sequence length="171" mass="18507">MRPTLIAAVIAVLALALGGCTMQPDSRLDEYQVEAERIMADAVALIPEDLRTDVVVSESEPRFGPIEGAASPDQPAWWQVSEILQLVDETDASADAAAEISEGLAADGWEQSRVRETEQGARIADGFRRDIDGEQWYIEVTSVTTRPDKAEVVQLLVVSPTTVRGDNDAPS</sequence>
<proteinExistence type="predicted"/>
<gene>
    <name evidence="1" type="ORF">KEC57_13075</name>
</gene>
<reference evidence="1" key="1">
    <citation type="submission" date="2021-04" db="EMBL/GenBank/DDBJ databases">
        <title>Microbacterium tenobrionis sp. nov. and Microbacterium allomyrinae sp. nov., isolated from larvae of Tenobrio molitor and Allomyrina dichotoma, respectively.</title>
        <authorList>
            <person name="Lee S.D."/>
        </authorList>
    </citation>
    <scope>NUCLEOTIDE SEQUENCE</scope>
    <source>
        <strain evidence="1">BWT-G7</strain>
    </source>
</reference>
<dbReference type="AlphaFoldDB" id="A0A9X1LW45"/>
<organism evidence="1 2">
    <name type="scientific">Microbacterium allomyrinae</name>
    <dbReference type="NCBI Taxonomy" id="2830666"/>
    <lineage>
        <taxon>Bacteria</taxon>
        <taxon>Bacillati</taxon>
        <taxon>Actinomycetota</taxon>
        <taxon>Actinomycetes</taxon>
        <taxon>Micrococcales</taxon>
        <taxon>Microbacteriaceae</taxon>
        <taxon>Microbacterium</taxon>
    </lineage>
</organism>
<protein>
    <submittedName>
        <fullName evidence="1">Uncharacterized protein</fullName>
    </submittedName>
</protein>
<dbReference type="PROSITE" id="PS51257">
    <property type="entry name" value="PROKAR_LIPOPROTEIN"/>
    <property type="match status" value="1"/>
</dbReference>
<evidence type="ECO:0000313" key="1">
    <source>
        <dbReference type="EMBL" id="MCC2033112.1"/>
    </source>
</evidence>
<dbReference type="EMBL" id="JAGTTN010000004">
    <property type="protein sequence ID" value="MCC2033112.1"/>
    <property type="molecule type" value="Genomic_DNA"/>
</dbReference>
<evidence type="ECO:0000313" key="2">
    <source>
        <dbReference type="Proteomes" id="UP001139354"/>
    </source>
</evidence>
<keyword evidence="2" id="KW-1185">Reference proteome</keyword>
<dbReference type="Proteomes" id="UP001139354">
    <property type="component" value="Unassembled WGS sequence"/>
</dbReference>
<comment type="caution">
    <text evidence="1">The sequence shown here is derived from an EMBL/GenBank/DDBJ whole genome shotgun (WGS) entry which is preliminary data.</text>
</comment>
<dbReference type="RefSeq" id="WP_229385080.1">
    <property type="nucleotide sequence ID" value="NZ_JAGTTN010000004.1"/>
</dbReference>
<accession>A0A9X1LW45</accession>
<name>A0A9X1LW45_9MICO</name>